<keyword evidence="1" id="KW-0540">Nuclease</keyword>
<dbReference type="SUPFAM" id="SSF52980">
    <property type="entry name" value="Restriction endonuclease-like"/>
    <property type="match status" value="1"/>
</dbReference>
<sequence length="175" mass="20504">MFNRFNQHRERRKKGEFRSKLEGEISQALQQQGLDIDYEKDRFDFYLKRFYTPDFRVKGKAFDFWIEVKGYWPSSERSKMLAVIQRHPTLPIFVALQRPHMRISKTSKTSYCQWCSRYGLAWCPTPIPDDFLSAWVTGQRLTFRAPTQKDAAAQTELPLVETTVQSIALPADSTS</sequence>
<dbReference type="KEGG" id="vg:55412305"/>
<dbReference type="CDD" id="cd22324">
    <property type="entry name" value="Endonuclease_I"/>
    <property type="match status" value="1"/>
</dbReference>
<dbReference type="Pfam" id="PF05367">
    <property type="entry name" value="Phage_endo_I"/>
    <property type="match status" value="1"/>
</dbReference>
<proteinExistence type="predicted"/>
<name>A0A6S4PGY8_9CAUD</name>
<dbReference type="Proteomes" id="UP000505326">
    <property type="component" value="Segment"/>
</dbReference>
<keyword evidence="2" id="KW-1185">Reference proteome</keyword>
<dbReference type="InterPro" id="IPR008029">
    <property type="entry name" value="Phage_T7_Gp3_endoDNaseI"/>
</dbReference>
<accession>A0A6S4PGY8</accession>
<dbReference type="GO" id="GO:0008833">
    <property type="term" value="F:deoxyribonuclease IV (phage-T4-induced) activity"/>
    <property type="evidence" value="ECO:0007669"/>
    <property type="project" value="InterPro"/>
</dbReference>
<protein>
    <submittedName>
        <fullName evidence="1">Endonuclease</fullName>
    </submittedName>
</protein>
<dbReference type="GeneID" id="55412305"/>
<dbReference type="InterPro" id="IPR011335">
    <property type="entry name" value="Restrct_endonuc-II-like"/>
</dbReference>
<reference evidence="1 2" key="1">
    <citation type="journal article" date="2013" name="PLoS Genet.">
        <title>Expanding the Marine Virosphere Using Metagenomics.</title>
        <authorList>
            <person name="Mizuno C.M."/>
            <person name="Rodriguez-Valera F."/>
            <person name="Kimes N.E."/>
            <person name="Ghai R."/>
        </authorList>
    </citation>
    <scope>NUCLEOTIDE SEQUENCE [LARGE SCALE GENOMIC DNA]</scope>
    <source>
        <strain evidence="1">UvMED-CGR-U-MedDCM-OCT-S39-C11</strain>
    </source>
</reference>
<dbReference type="RefSeq" id="YP_009777980.1">
    <property type="nucleotide sequence ID" value="NC_047708.1"/>
</dbReference>
<dbReference type="Gene3D" id="3.40.91.30">
    <property type="match status" value="1"/>
</dbReference>
<keyword evidence="1" id="KW-0378">Hydrolase</keyword>
<dbReference type="EMBL" id="AP013549">
    <property type="protein sequence ID" value="BAQ94483.1"/>
    <property type="molecule type" value="Genomic_DNA"/>
</dbReference>
<evidence type="ECO:0000313" key="1">
    <source>
        <dbReference type="EMBL" id="BAQ94483.1"/>
    </source>
</evidence>
<dbReference type="GO" id="GO:0015074">
    <property type="term" value="P:DNA integration"/>
    <property type="evidence" value="ECO:0007669"/>
    <property type="project" value="InterPro"/>
</dbReference>
<evidence type="ECO:0000313" key="2">
    <source>
        <dbReference type="Proteomes" id="UP000505326"/>
    </source>
</evidence>
<dbReference type="GO" id="GO:0016032">
    <property type="term" value="P:viral process"/>
    <property type="evidence" value="ECO:0007669"/>
    <property type="project" value="InterPro"/>
</dbReference>
<keyword evidence="1" id="KW-0255">Endonuclease</keyword>
<organism evidence="1 2">
    <name type="scientific">uncultured phage_MedDCM-OCT-S39-C11</name>
    <dbReference type="NCBI Taxonomy" id="2740805"/>
    <lineage>
        <taxon>Viruses</taxon>
        <taxon>Duplodnaviria</taxon>
        <taxon>Heunggongvirae</taxon>
        <taxon>Uroviricota</taxon>
        <taxon>Caudoviricetes</taxon>
        <taxon>Autographivirales</taxon>
        <taxon>Krakvirus</taxon>
        <taxon>Krakvirus S39C11</taxon>
    </lineage>
</organism>